<dbReference type="SUPFAM" id="SSF52047">
    <property type="entry name" value="RNI-like"/>
    <property type="match status" value="1"/>
</dbReference>
<evidence type="ECO:0000313" key="1">
    <source>
        <dbReference type="EMBL" id="KAJ4446602.1"/>
    </source>
</evidence>
<organism evidence="1 2">
    <name type="scientific">Periplaneta americana</name>
    <name type="common">American cockroach</name>
    <name type="synonym">Blatta americana</name>
    <dbReference type="NCBI Taxonomy" id="6978"/>
    <lineage>
        <taxon>Eukaryota</taxon>
        <taxon>Metazoa</taxon>
        <taxon>Ecdysozoa</taxon>
        <taxon>Arthropoda</taxon>
        <taxon>Hexapoda</taxon>
        <taxon>Insecta</taxon>
        <taxon>Pterygota</taxon>
        <taxon>Neoptera</taxon>
        <taxon>Polyneoptera</taxon>
        <taxon>Dictyoptera</taxon>
        <taxon>Blattodea</taxon>
        <taxon>Blattoidea</taxon>
        <taxon>Blattidae</taxon>
        <taxon>Blattinae</taxon>
        <taxon>Periplaneta</taxon>
    </lineage>
</organism>
<sequence length="536" mass="60407">MAGVCEGGNEASGSLKAICNISPAMDVSLENIALKTCLKFLDSACSSFLEDTDDTVKRKERATSFAERFNKLWTSVVPSVLANYFTNAYLSHMDFTHNQNRMRTLARWKIDILLIVGNGLFHPEVTTIEPHPDMFYCISPTCISKFNTNLTEALVFNRIETLPKLLSLQVVFHNNVIKTNMQNVIFRNCLRSFSGRCSDQDLKVLVTCCPNLENLHLQSSTRLTDVSVETILSLKFLRSFFVGKTAMSDNGHRTLVSGLVKMEFLIDISFVAFSALKCDDVSQIVNSYPFICKSSTIKDEDFMILKNIRTLEGVKLKCTVNELLYHIQEFVPRLVYLTLDLESFDIDITSIQLLGVTCCLLKCFKIDAFVSKVIDSVSVELSTPGFLSLECLTVDLDVDIFAQNGHVVLAKYIISNCTSVRRLRVGLAKFCSKFEFMFEVFNVNPLGCLEEMYWEYECEGCDDTQVATLMVDNCPYLEVCGGFSKQCRTELARAVTLHHRTGRGGLLVERFSAVDLFVSKHEPKLPLSVTYELSWC</sequence>
<evidence type="ECO:0000313" key="2">
    <source>
        <dbReference type="Proteomes" id="UP001148838"/>
    </source>
</evidence>
<accession>A0ABQ8TKT4</accession>
<keyword evidence="2" id="KW-1185">Reference proteome</keyword>
<dbReference type="EMBL" id="JAJSOF020000009">
    <property type="protein sequence ID" value="KAJ4446602.1"/>
    <property type="molecule type" value="Genomic_DNA"/>
</dbReference>
<gene>
    <name evidence="1" type="ORF">ANN_13299</name>
</gene>
<dbReference type="Proteomes" id="UP001148838">
    <property type="component" value="Unassembled WGS sequence"/>
</dbReference>
<dbReference type="InterPro" id="IPR032675">
    <property type="entry name" value="LRR_dom_sf"/>
</dbReference>
<reference evidence="1 2" key="1">
    <citation type="journal article" date="2022" name="Allergy">
        <title>Genome assembly and annotation of Periplaneta americana reveal a comprehensive cockroach allergen profile.</title>
        <authorList>
            <person name="Wang L."/>
            <person name="Xiong Q."/>
            <person name="Saelim N."/>
            <person name="Wang L."/>
            <person name="Nong W."/>
            <person name="Wan A.T."/>
            <person name="Shi M."/>
            <person name="Liu X."/>
            <person name="Cao Q."/>
            <person name="Hui J.H.L."/>
            <person name="Sookrung N."/>
            <person name="Leung T.F."/>
            <person name="Tungtrongchitr A."/>
            <person name="Tsui S.K.W."/>
        </authorList>
    </citation>
    <scope>NUCLEOTIDE SEQUENCE [LARGE SCALE GENOMIC DNA]</scope>
    <source>
        <strain evidence="1">PWHHKU_190912</strain>
    </source>
</reference>
<comment type="caution">
    <text evidence="1">The sequence shown here is derived from an EMBL/GenBank/DDBJ whole genome shotgun (WGS) entry which is preliminary data.</text>
</comment>
<name>A0ABQ8TKT4_PERAM</name>
<feature type="non-terminal residue" evidence="1">
    <location>
        <position position="536"/>
    </location>
</feature>
<dbReference type="Gene3D" id="3.80.10.10">
    <property type="entry name" value="Ribonuclease Inhibitor"/>
    <property type="match status" value="1"/>
</dbReference>
<protein>
    <submittedName>
        <fullName evidence="1">Uncharacterized protein</fullName>
    </submittedName>
</protein>
<proteinExistence type="predicted"/>